<proteinExistence type="predicted"/>
<accession>A0ABR7XYP8</accession>
<dbReference type="InterPro" id="IPR050238">
    <property type="entry name" value="DNA_Rep/Repair_Clamp_Loader"/>
</dbReference>
<comment type="caution">
    <text evidence="1">The sequence shown here is derived from an EMBL/GenBank/DDBJ whole genome shotgun (WGS) entry which is preliminary data.</text>
</comment>
<evidence type="ECO:0000313" key="1">
    <source>
        <dbReference type="EMBL" id="MBD1424152.1"/>
    </source>
</evidence>
<sequence length="380" mass="43752">MQFKDIIGQHTIKRHLVQTVRENRVSHAQLFLGPEGSGSLALAVAYAQYINCENPSENDSCGTCSSCRKYQKLIHPDLHFSYPFFASGEKDVATVYMDAWRTAFLGNPYMGLDYWRHQLEAGNKQANINIAEAHDIIKKLSLKAFESEYKVLVLWLPEYLQTQGNALLKLIEEPPEKTLFLLVSENQDGILNTIISRTQLVKIPKLSSDDTKQYLITDKAISEDRANEIAFIADGNLQTAVNLLEEDTHPYFDLLISWLRFVVTDSGLNIIRFCEEDFPRLGRENQKNYLLYTINVFRQVLLMQTRLSQLVLLNGKELDFVQKFSENFKKEQLELAVGLLEKTHYKVERNANPKILFLDLSLQLVLIFKYQTFPQGTQYI</sequence>
<dbReference type="Gene3D" id="3.40.50.300">
    <property type="entry name" value="P-loop containing nucleotide triphosphate hydrolases"/>
    <property type="match status" value="1"/>
</dbReference>
<dbReference type="Proteomes" id="UP000606494">
    <property type="component" value="Unassembled WGS sequence"/>
</dbReference>
<evidence type="ECO:0008006" key="3">
    <source>
        <dbReference type="Google" id="ProtNLM"/>
    </source>
</evidence>
<dbReference type="EMBL" id="JACNYK010000001">
    <property type="protein sequence ID" value="MBD1424152.1"/>
    <property type="molecule type" value="Genomic_DNA"/>
</dbReference>
<dbReference type="Pfam" id="PF13177">
    <property type="entry name" value="DNA_pol3_delta2"/>
    <property type="match status" value="1"/>
</dbReference>
<gene>
    <name evidence="1" type="ORF">H8B17_01050</name>
</gene>
<dbReference type="PANTHER" id="PTHR11669:SF8">
    <property type="entry name" value="DNA POLYMERASE III SUBUNIT DELTA"/>
    <property type="match status" value="1"/>
</dbReference>
<evidence type="ECO:0000313" key="2">
    <source>
        <dbReference type="Proteomes" id="UP000606494"/>
    </source>
</evidence>
<name>A0ABR7XYP8_9SPHI</name>
<protein>
    <recommendedName>
        <fullName evidence="3">DNA polymerase-3 subunit delta</fullName>
    </recommendedName>
</protein>
<dbReference type="PANTHER" id="PTHR11669">
    <property type="entry name" value="REPLICATION FACTOR C / DNA POLYMERASE III GAMMA-TAU SUBUNIT"/>
    <property type="match status" value="1"/>
</dbReference>
<organism evidence="1 2">
    <name type="scientific">Sphingobacterium arenae</name>
    <dbReference type="NCBI Taxonomy" id="1280598"/>
    <lineage>
        <taxon>Bacteria</taxon>
        <taxon>Pseudomonadati</taxon>
        <taxon>Bacteroidota</taxon>
        <taxon>Sphingobacteriia</taxon>
        <taxon>Sphingobacteriales</taxon>
        <taxon>Sphingobacteriaceae</taxon>
        <taxon>Sphingobacterium</taxon>
    </lineage>
</organism>
<keyword evidence="2" id="KW-1185">Reference proteome</keyword>
<dbReference type="SUPFAM" id="SSF52540">
    <property type="entry name" value="P-loop containing nucleoside triphosphate hydrolases"/>
    <property type="match status" value="1"/>
</dbReference>
<dbReference type="InterPro" id="IPR027417">
    <property type="entry name" value="P-loop_NTPase"/>
</dbReference>
<dbReference type="RefSeq" id="WP_190307330.1">
    <property type="nucleotide sequence ID" value="NZ_JACNYK010000001.1"/>
</dbReference>
<reference evidence="1 2" key="1">
    <citation type="submission" date="2020-08" db="EMBL/GenBank/DDBJ databases">
        <title>Sphingobacterium sp. DN00404 isolated from aquaculture water.</title>
        <authorList>
            <person name="Zhang M."/>
        </authorList>
    </citation>
    <scope>NUCLEOTIDE SEQUENCE [LARGE SCALE GENOMIC DNA]</scope>
    <source>
        <strain evidence="1 2">KCTC 32294</strain>
    </source>
</reference>